<evidence type="ECO:0000256" key="2">
    <source>
        <dbReference type="ARBA" id="ARBA00022884"/>
    </source>
</evidence>
<proteinExistence type="predicted"/>
<feature type="region of interest" description="Disordered" evidence="4">
    <location>
        <begin position="27"/>
        <end position="104"/>
    </location>
</feature>
<evidence type="ECO:0000256" key="1">
    <source>
        <dbReference type="ARBA" id="ARBA00022555"/>
    </source>
</evidence>
<dbReference type="InterPro" id="IPR002547">
    <property type="entry name" value="tRNA-bd_dom"/>
</dbReference>
<dbReference type="SUPFAM" id="SSF50249">
    <property type="entry name" value="Nucleic acid-binding proteins"/>
    <property type="match status" value="1"/>
</dbReference>
<accession>A0A8T0GU25</accession>
<dbReference type="PANTHER" id="PTHR11586:SF37">
    <property type="entry name" value="TRNA-BINDING DOMAIN-CONTAINING PROTEIN"/>
    <property type="match status" value="1"/>
</dbReference>
<name>A0A8T0GU25_CERPU</name>
<dbReference type="GO" id="GO:0000049">
    <property type="term" value="F:tRNA binding"/>
    <property type="evidence" value="ECO:0007669"/>
    <property type="project" value="UniProtKB-UniRule"/>
</dbReference>
<keyword evidence="1 3" id="KW-0820">tRNA-binding</keyword>
<gene>
    <name evidence="6" type="ORF">KC19_9G144000</name>
</gene>
<evidence type="ECO:0000256" key="3">
    <source>
        <dbReference type="PROSITE-ProRule" id="PRU00209"/>
    </source>
</evidence>
<evidence type="ECO:0000313" key="6">
    <source>
        <dbReference type="EMBL" id="KAG0562413.1"/>
    </source>
</evidence>
<sequence length="272" mass="28111">MAQPGSAFDDAIAHLDALIARLASGEPAAAPREAPVTKPAVVSGEPIQKAEEVVDLKKDVKKDGKKESKKKNEESPIPDILKGRNLKLPGAKAATPPVASGNEQNDNFDKALMQVAVVQSVENHPNSEKLYVCKVDVGEGVVKQVVAGLKKFVTVGELEGKKVCVILNLKTAKLAGQVSEAMILAGSVATAEGSEIVKVLEPPSGAAPGDRIFQEGGAPSAAPAKQLSSKVWEKVVPLLKVEGGLAVYDGKSLVTSSGSIKVPGLPDGAGIH</sequence>
<evidence type="ECO:0000256" key="4">
    <source>
        <dbReference type="SAM" id="MobiDB-lite"/>
    </source>
</evidence>
<dbReference type="AlphaFoldDB" id="A0A8T0GU25"/>
<keyword evidence="7" id="KW-1185">Reference proteome</keyword>
<organism evidence="6 7">
    <name type="scientific">Ceratodon purpureus</name>
    <name type="common">Fire moss</name>
    <name type="synonym">Dicranum purpureum</name>
    <dbReference type="NCBI Taxonomy" id="3225"/>
    <lineage>
        <taxon>Eukaryota</taxon>
        <taxon>Viridiplantae</taxon>
        <taxon>Streptophyta</taxon>
        <taxon>Embryophyta</taxon>
        <taxon>Bryophyta</taxon>
        <taxon>Bryophytina</taxon>
        <taxon>Bryopsida</taxon>
        <taxon>Dicranidae</taxon>
        <taxon>Pseudoditrichales</taxon>
        <taxon>Ditrichaceae</taxon>
        <taxon>Ceratodon</taxon>
    </lineage>
</organism>
<comment type="caution">
    <text evidence="6">The sequence shown here is derived from an EMBL/GenBank/DDBJ whole genome shotgun (WGS) entry which is preliminary data.</text>
</comment>
<dbReference type="Gene3D" id="2.40.50.140">
    <property type="entry name" value="Nucleic acid-binding proteins"/>
    <property type="match status" value="1"/>
</dbReference>
<keyword evidence="2 3" id="KW-0694">RNA-binding</keyword>
<evidence type="ECO:0000259" key="5">
    <source>
        <dbReference type="PROSITE" id="PS50886"/>
    </source>
</evidence>
<reference evidence="6" key="1">
    <citation type="submission" date="2020-06" db="EMBL/GenBank/DDBJ databases">
        <title>WGS assembly of Ceratodon purpureus strain R40.</title>
        <authorList>
            <person name="Carey S.B."/>
            <person name="Jenkins J."/>
            <person name="Shu S."/>
            <person name="Lovell J.T."/>
            <person name="Sreedasyam A."/>
            <person name="Maumus F."/>
            <person name="Tiley G.P."/>
            <person name="Fernandez-Pozo N."/>
            <person name="Barry K."/>
            <person name="Chen C."/>
            <person name="Wang M."/>
            <person name="Lipzen A."/>
            <person name="Daum C."/>
            <person name="Saski C.A."/>
            <person name="Payton A.C."/>
            <person name="Mcbreen J.C."/>
            <person name="Conrad R.E."/>
            <person name="Kollar L.M."/>
            <person name="Olsson S."/>
            <person name="Huttunen S."/>
            <person name="Landis J.B."/>
            <person name="Wickett N.J."/>
            <person name="Johnson M.G."/>
            <person name="Rensing S.A."/>
            <person name="Grimwood J."/>
            <person name="Schmutz J."/>
            <person name="Mcdaniel S.F."/>
        </authorList>
    </citation>
    <scope>NUCLEOTIDE SEQUENCE</scope>
    <source>
        <strain evidence="6">R40</strain>
    </source>
</reference>
<feature type="compositionally biased region" description="Basic and acidic residues" evidence="4">
    <location>
        <begin position="48"/>
        <end position="74"/>
    </location>
</feature>
<dbReference type="Proteomes" id="UP000822688">
    <property type="component" value="Chromosome 9"/>
</dbReference>
<dbReference type="PANTHER" id="PTHR11586">
    <property type="entry name" value="TRNA-AMINOACYLATION COFACTOR ARC1 FAMILY MEMBER"/>
    <property type="match status" value="1"/>
</dbReference>
<dbReference type="EMBL" id="CM026430">
    <property type="protein sequence ID" value="KAG0562413.1"/>
    <property type="molecule type" value="Genomic_DNA"/>
</dbReference>
<dbReference type="PROSITE" id="PS50886">
    <property type="entry name" value="TRBD"/>
    <property type="match status" value="1"/>
</dbReference>
<protein>
    <recommendedName>
        <fullName evidence="5">tRNA-binding domain-containing protein</fullName>
    </recommendedName>
</protein>
<feature type="domain" description="TRNA-binding" evidence="5">
    <location>
        <begin position="107"/>
        <end position="213"/>
    </location>
</feature>
<dbReference type="InterPro" id="IPR012340">
    <property type="entry name" value="NA-bd_OB-fold"/>
</dbReference>
<dbReference type="InterPro" id="IPR051270">
    <property type="entry name" value="Tyrosine-tRNA_ligase_regulator"/>
</dbReference>
<dbReference type="Pfam" id="PF01588">
    <property type="entry name" value="tRNA_bind"/>
    <property type="match status" value="1"/>
</dbReference>
<evidence type="ECO:0000313" key="7">
    <source>
        <dbReference type="Proteomes" id="UP000822688"/>
    </source>
</evidence>